<organism evidence="2 3">
    <name type="scientific">Algisphaera agarilytica</name>
    <dbReference type="NCBI Taxonomy" id="1385975"/>
    <lineage>
        <taxon>Bacteria</taxon>
        <taxon>Pseudomonadati</taxon>
        <taxon>Planctomycetota</taxon>
        <taxon>Phycisphaerae</taxon>
        <taxon>Phycisphaerales</taxon>
        <taxon>Phycisphaeraceae</taxon>
        <taxon>Algisphaera</taxon>
    </lineage>
</organism>
<evidence type="ECO:0000256" key="1">
    <source>
        <dbReference type="SAM" id="SignalP"/>
    </source>
</evidence>
<accession>A0A7X0LJX2</accession>
<dbReference type="EMBL" id="JACHGY010000001">
    <property type="protein sequence ID" value="MBB6428373.1"/>
    <property type="molecule type" value="Genomic_DNA"/>
</dbReference>
<dbReference type="AlphaFoldDB" id="A0A7X0LJX2"/>
<keyword evidence="3" id="KW-1185">Reference proteome</keyword>
<evidence type="ECO:0000313" key="2">
    <source>
        <dbReference type="EMBL" id="MBB6428373.1"/>
    </source>
</evidence>
<evidence type="ECO:0000313" key="3">
    <source>
        <dbReference type="Proteomes" id="UP000541810"/>
    </source>
</evidence>
<name>A0A7X0LJX2_9BACT</name>
<proteinExistence type="predicted"/>
<reference evidence="2 3" key="1">
    <citation type="submission" date="2020-08" db="EMBL/GenBank/DDBJ databases">
        <title>Genomic Encyclopedia of Type Strains, Phase IV (KMG-IV): sequencing the most valuable type-strain genomes for metagenomic binning, comparative biology and taxonomic classification.</title>
        <authorList>
            <person name="Goeker M."/>
        </authorList>
    </citation>
    <scope>NUCLEOTIDE SEQUENCE [LARGE SCALE GENOMIC DNA]</scope>
    <source>
        <strain evidence="2 3">DSM 103725</strain>
    </source>
</reference>
<dbReference type="SUPFAM" id="SSF53474">
    <property type="entry name" value="alpha/beta-Hydrolases"/>
    <property type="match status" value="1"/>
</dbReference>
<gene>
    <name evidence="2" type="ORF">HNQ40_000179</name>
</gene>
<dbReference type="Gene3D" id="3.40.50.1820">
    <property type="entry name" value="alpha/beta hydrolase"/>
    <property type="match status" value="1"/>
</dbReference>
<protein>
    <submittedName>
        <fullName evidence="2">Acetyl esterase/lipase</fullName>
    </submittedName>
</protein>
<keyword evidence="1" id="KW-0732">Signal</keyword>
<dbReference type="RefSeq" id="WP_184675454.1">
    <property type="nucleotide sequence ID" value="NZ_JACHGY010000001.1"/>
</dbReference>
<sequence>MRILLLALVVWSAAAVPAWSQDTPRAFEAVDSLGEVVDGQAQAGDVLATLAWEGGPFAFEVHETPRQEFDAVVTFASPKPSGDEGIDTAVLRWYRPAEAQADDGRGPDAQGPKSPAVLLVHTLHPDLPVATLLARGLKQRGVHAFVIELPGYASRVEEDRKFTGVTTLVNAAQAVGDCRRAYDVICAFDEAGLADIDNDRIAIQGTSLGSFIATSAAALDGCFNQTFLFLSGGDGVDILENGQKDAFHVRGALQHYGYSGDKLRALIDPVEPLHIAHRLDPKSTWMFNAKDDTVVPAKNAELLSQAIGLEDSHHVWLNGNHYTAFILLPGVLDRMKTEMGVDVANPAAGK</sequence>
<dbReference type="InterPro" id="IPR029058">
    <property type="entry name" value="AB_hydrolase_fold"/>
</dbReference>
<feature type="chain" id="PRO_5031116286" evidence="1">
    <location>
        <begin position="21"/>
        <end position="350"/>
    </location>
</feature>
<feature type="signal peptide" evidence="1">
    <location>
        <begin position="1"/>
        <end position="20"/>
    </location>
</feature>
<comment type="caution">
    <text evidence="2">The sequence shown here is derived from an EMBL/GenBank/DDBJ whole genome shotgun (WGS) entry which is preliminary data.</text>
</comment>
<dbReference type="Proteomes" id="UP000541810">
    <property type="component" value="Unassembled WGS sequence"/>
</dbReference>